<proteinExistence type="predicted"/>
<comment type="caution">
    <text evidence="2">The sequence shown here is derived from an EMBL/GenBank/DDBJ whole genome shotgun (WGS) entry which is preliminary data.</text>
</comment>
<dbReference type="Proteomes" id="UP000265520">
    <property type="component" value="Unassembled WGS sequence"/>
</dbReference>
<keyword evidence="3" id="KW-1185">Reference proteome</keyword>
<feature type="non-terminal residue" evidence="2">
    <location>
        <position position="27"/>
    </location>
</feature>
<evidence type="ECO:0000313" key="3">
    <source>
        <dbReference type="Proteomes" id="UP000265520"/>
    </source>
</evidence>
<protein>
    <submittedName>
        <fullName evidence="2">Uncharacterized protein</fullName>
    </submittedName>
</protein>
<name>A0A392WC53_9FABA</name>
<evidence type="ECO:0000256" key="1">
    <source>
        <dbReference type="SAM" id="MobiDB-lite"/>
    </source>
</evidence>
<organism evidence="2 3">
    <name type="scientific">Trifolium medium</name>
    <dbReference type="NCBI Taxonomy" id="97028"/>
    <lineage>
        <taxon>Eukaryota</taxon>
        <taxon>Viridiplantae</taxon>
        <taxon>Streptophyta</taxon>
        <taxon>Embryophyta</taxon>
        <taxon>Tracheophyta</taxon>
        <taxon>Spermatophyta</taxon>
        <taxon>Magnoliopsida</taxon>
        <taxon>eudicotyledons</taxon>
        <taxon>Gunneridae</taxon>
        <taxon>Pentapetalae</taxon>
        <taxon>rosids</taxon>
        <taxon>fabids</taxon>
        <taxon>Fabales</taxon>
        <taxon>Fabaceae</taxon>
        <taxon>Papilionoideae</taxon>
        <taxon>50 kb inversion clade</taxon>
        <taxon>NPAAA clade</taxon>
        <taxon>Hologalegina</taxon>
        <taxon>IRL clade</taxon>
        <taxon>Trifolieae</taxon>
        <taxon>Trifolium</taxon>
    </lineage>
</organism>
<dbReference type="AlphaFoldDB" id="A0A392WC53"/>
<reference evidence="2 3" key="1">
    <citation type="journal article" date="2018" name="Front. Plant Sci.">
        <title>Red Clover (Trifolium pratense) and Zigzag Clover (T. medium) - A Picture of Genomic Similarities and Differences.</title>
        <authorList>
            <person name="Dluhosova J."/>
            <person name="Istvanek J."/>
            <person name="Nedelnik J."/>
            <person name="Repkova J."/>
        </authorList>
    </citation>
    <scope>NUCLEOTIDE SEQUENCE [LARGE SCALE GENOMIC DNA]</scope>
    <source>
        <strain evidence="3">cv. 10/8</strain>
        <tissue evidence="2">Leaf</tissue>
    </source>
</reference>
<evidence type="ECO:0000313" key="2">
    <source>
        <dbReference type="EMBL" id="MCI98258.1"/>
    </source>
</evidence>
<dbReference type="EMBL" id="LXQA011468316">
    <property type="protein sequence ID" value="MCI98258.1"/>
    <property type="molecule type" value="Genomic_DNA"/>
</dbReference>
<accession>A0A392WC53</accession>
<feature type="compositionally biased region" description="Polar residues" evidence="1">
    <location>
        <begin position="1"/>
        <end position="21"/>
    </location>
</feature>
<feature type="region of interest" description="Disordered" evidence="1">
    <location>
        <begin position="1"/>
        <end position="27"/>
    </location>
</feature>
<sequence length="27" mass="2829">MNQASGSQAPHQVNSSQSFGPSPNDKQ</sequence>